<dbReference type="Gene3D" id="1.20.1070.10">
    <property type="entry name" value="Rhodopsin 7-helix transmembrane proteins"/>
    <property type="match status" value="2"/>
</dbReference>
<feature type="domain" description="G-protein coupled receptors family 1 profile" evidence="11">
    <location>
        <begin position="107"/>
        <end position="347"/>
    </location>
</feature>
<feature type="transmembrane region" description="Helical" evidence="10">
    <location>
        <begin position="294"/>
        <end position="315"/>
    </location>
</feature>
<feature type="transmembrane region" description="Helical" evidence="10">
    <location>
        <begin position="168"/>
        <end position="189"/>
    </location>
</feature>
<accession>A0A6P8HXF0</accession>
<dbReference type="SUPFAM" id="SSF81321">
    <property type="entry name" value="Family A G protein-coupled receptor-like"/>
    <property type="match status" value="2"/>
</dbReference>
<evidence type="ECO:0000256" key="7">
    <source>
        <dbReference type="ARBA" id="ARBA00023170"/>
    </source>
</evidence>
<keyword evidence="6 10" id="KW-0472">Membrane</keyword>
<evidence type="ECO:0000256" key="6">
    <source>
        <dbReference type="ARBA" id="ARBA00023136"/>
    </source>
</evidence>
<dbReference type="PRINTS" id="PR00237">
    <property type="entry name" value="GPCRRHODOPSN"/>
</dbReference>
<keyword evidence="8 9" id="KW-0807">Transducer</keyword>
<gene>
    <name evidence="13" type="primary">LOC116296180</name>
</gene>
<comment type="subcellular location">
    <subcellularLocation>
        <location evidence="1">Cell membrane</location>
        <topology evidence="1">Multi-pass membrane protein</topology>
    </subcellularLocation>
</comment>
<keyword evidence="5 9" id="KW-0297">G-protein coupled receptor</keyword>
<reference evidence="13" key="1">
    <citation type="submission" date="2025-08" db="UniProtKB">
        <authorList>
            <consortium name="RefSeq"/>
        </authorList>
    </citation>
    <scope>IDENTIFICATION</scope>
    <source>
        <tissue evidence="13">Tentacle</tissue>
    </source>
</reference>
<keyword evidence="4 10" id="KW-1133">Transmembrane helix</keyword>
<evidence type="ECO:0000256" key="9">
    <source>
        <dbReference type="RuleBase" id="RU000688"/>
    </source>
</evidence>
<dbReference type="PANTHER" id="PTHR24249">
    <property type="entry name" value="HISTAMINE RECEPTOR-RELATED G-PROTEIN COUPLED RECEPTOR"/>
    <property type="match status" value="1"/>
</dbReference>
<dbReference type="FunCoup" id="A0A6P8HXF0">
    <property type="interactions" value="729"/>
</dbReference>
<dbReference type="InterPro" id="IPR017452">
    <property type="entry name" value="GPCR_Rhodpsn_7TM"/>
</dbReference>
<keyword evidence="3 9" id="KW-0812">Transmembrane</keyword>
<dbReference type="PANTHER" id="PTHR24249:SF372">
    <property type="entry name" value="G-PROTEIN COUPLED RECEPTORS FAMILY 1 PROFILE DOMAIN-CONTAINING PROTEIN"/>
    <property type="match status" value="1"/>
</dbReference>
<evidence type="ECO:0000256" key="3">
    <source>
        <dbReference type="ARBA" id="ARBA00022692"/>
    </source>
</evidence>
<dbReference type="Proteomes" id="UP000515163">
    <property type="component" value="Unplaced"/>
</dbReference>
<comment type="similarity">
    <text evidence="9">Belongs to the G-protein coupled receptor 1 family.</text>
</comment>
<evidence type="ECO:0000256" key="4">
    <source>
        <dbReference type="ARBA" id="ARBA00022989"/>
    </source>
</evidence>
<dbReference type="InterPro" id="IPR000276">
    <property type="entry name" value="GPCR_Rhodpsn"/>
</dbReference>
<evidence type="ECO:0000313" key="13">
    <source>
        <dbReference type="RefSeq" id="XP_031560016.1"/>
    </source>
</evidence>
<keyword evidence="12" id="KW-1185">Reference proteome</keyword>
<evidence type="ECO:0000259" key="11">
    <source>
        <dbReference type="PROSITE" id="PS50262"/>
    </source>
</evidence>
<dbReference type="CDD" id="cd00637">
    <property type="entry name" value="7tm_classA_rhodopsin-like"/>
    <property type="match status" value="1"/>
</dbReference>
<dbReference type="GO" id="GO:0004930">
    <property type="term" value="F:G protein-coupled receptor activity"/>
    <property type="evidence" value="ECO:0007669"/>
    <property type="project" value="UniProtKB-KW"/>
</dbReference>
<dbReference type="Pfam" id="PF00001">
    <property type="entry name" value="7tm_1"/>
    <property type="match status" value="1"/>
</dbReference>
<feature type="transmembrane region" description="Helical" evidence="10">
    <location>
        <begin position="210"/>
        <end position="233"/>
    </location>
</feature>
<evidence type="ECO:0000313" key="12">
    <source>
        <dbReference type="Proteomes" id="UP000515163"/>
    </source>
</evidence>
<evidence type="ECO:0000256" key="2">
    <source>
        <dbReference type="ARBA" id="ARBA00022475"/>
    </source>
</evidence>
<evidence type="ECO:0000256" key="8">
    <source>
        <dbReference type="ARBA" id="ARBA00023224"/>
    </source>
</evidence>
<evidence type="ECO:0000256" key="5">
    <source>
        <dbReference type="ARBA" id="ARBA00023040"/>
    </source>
</evidence>
<sequence length="373" mass="42288">MAAISSLLIVYTISKTPSLRTPSNILILALAISDLGGSIFSQSLYCALSISTFKAIMNNSTFLAKSKTFCQPVRIYFRILSYDNHYYSYLHGLIVFNSIMAFVAGVNNVLVICTIARTPSLRKPANILILGLALSDLGSSLLAQPSYCFFLFADIQHDVHRFCQSGKVYAWSVWMFTPVSFATLISVTADRFLAVELHLRYQELVTTKRYGIVLILIWAIGLVISVSTIIFVFKTFPLVITGSVIIGTLICANSFFLFKISRVIRRHSLQIQAQQQSVQQSIDMPRYKKSVNTMYYVIGVFLFCYIPLIITMVVHSIFRKDTKVTRYMYTFSESLALANGVLNPVLYFWRIEELRKAAYNLLKKMWKCDTESV</sequence>
<name>A0A6P8HXF0_ACTTE</name>
<dbReference type="InterPro" id="IPR050569">
    <property type="entry name" value="TAAR"/>
</dbReference>
<dbReference type="OrthoDB" id="10042731at2759"/>
<dbReference type="SMART" id="SM01381">
    <property type="entry name" value="7TM_GPCR_Srsx"/>
    <property type="match status" value="1"/>
</dbReference>
<keyword evidence="2" id="KW-1003">Cell membrane</keyword>
<dbReference type="PROSITE" id="PS00237">
    <property type="entry name" value="G_PROTEIN_RECEP_F1_1"/>
    <property type="match status" value="1"/>
</dbReference>
<feature type="transmembrane region" description="Helical" evidence="10">
    <location>
        <begin position="327"/>
        <end position="349"/>
    </location>
</feature>
<dbReference type="PROSITE" id="PS50262">
    <property type="entry name" value="G_PROTEIN_RECEP_F1_2"/>
    <property type="match status" value="2"/>
</dbReference>
<dbReference type="KEGG" id="aten:116296180"/>
<dbReference type="RefSeq" id="XP_031560016.1">
    <property type="nucleotide sequence ID" value="XM_031704156.1"/>
</dbReference>
<dbReference type="GeneID" id="116296180"/>
<dbReference type="AlphaFoldDB" id="A0A6P8HXF0"/>
<evidence type="ECO:0000256" key="1">
    <source>
        <dbReference type="ARBA" id="ARBA00004651"/>
    </source>
</evidence>
<protein>
    <submittedName>
        <fullName evidence="13">Adrenocorticotropic hormone receptor-like</fullName>
    </submittedName>
</protein>
<keyword evidence="7 9" id="KW-0675">Receptor</keyword>
<feature type="transmembrane region" description="Helical" evidence="10">
    <location>
        <begin position="239"/>
        <end position="258"/>
    </location>
</feature>
<organism evidence="12 13">
    <name type="scientific">Actinia tenebrosa</name>
    <name type="common">Australian red waratah sea anemone</name>
    <dbReference type="NCBI Taxonomy" id="6105"/>
    <lineage>
        <taxon>Eukaryota</taxon>
        <taxon>Metazoa</taxon>
        <taxon>Cnidaria</taxon>
        <taxon>Anthozoa</taxon>
        <taxon>Hexacorallia</taxon>
        <taxon>Actiniaria</taxon>
        <taxon>Actiniidae</taxon>
        <taxon>Actinia</taxon>
    </lineage>
</organism>
<proteinExistence type="inferred from homology"/>
<feature type="transmembrane region" description="Helical" evidence="10">
    <location>
        <begin position="127"/>
        <end position="153"/>
    </location>
</feature>
<evidence type="ECO:0000256" key="10">
    <source>
        <dbReference type="SAM" id="Phobius"/>
    </source>
</evidence>
<dbReference type="GO" id="GO:0005886">
    <property type="term" value="C:plasma membrane"/>
    <property type="evidence" value="ECO:0007669"/>
    <property type="project" value="UniProtKB-SubCell"/>
</dbReference>
<feature type="transmembrane region" description="Helical" evidence="10">
    <location>
        <begin position="89"/>
        <end position="115"/>
    </location>
</feature>
<feature type="domain" description="G-protein coupled receptors family 1 profile" evidence="11">
    <location>
        <begin position="5"/>
        <end position="35"/>
    </location>
</feature>
<dbReference type="InParanoid" id="A0A6P8HXF0"/>